<feature type="domain" description="Misato Segment II tubulin-like" evidence="9">
    <location>
        <begin position="6"/>
        <end position="71"/>
    </location>
</feature>
<evidence type="ECO:0000256" key="6">
    <source>
        <dbReference type="ARBA" id="ARBA00023128"/>
    </source>
</evidence>
<evidence type="ECO:0000256" key="8">
    <source>
        <dbReference type="SAM" id="MobiDB-lite"/>
    </source>
</evidence>
<dbReference type="PANTHER" id="PTHR13391">
    <property type="entry name" value="MITOCHONDRIAL DISTRIBUTION REGULATOR MISATO"/>
    <property type="match status" value="1"/>
</dbReference>
<reference evidence="11" key="2">
    <citation type="submission" date="2025-09" db="UniProtKB">
        <authorList>
            <consortium name="Ensembl"/>
        </authorList>
    </citation>
    <scope>IDENTIFICATION</scope>
</reference>
<feature type="compositionally biased region" description="Pro residues" evidence="8">
    <location>
        <begin position="136"/>
        <end position="148"/>
    </location>
</feature>
<evidence type="ECO:0000256" key="3">
    <source>
        <dbReference type="ARBA" id="ARBA00008507"/>
    </source>
</evidence>
<evidence type="ECO:0000313" key="11">
    <source>
        <dbReference type="Ensembl" id="ENSACOP00000024438.1"/>
    </source>
</evidence>
<evidence type="ECO:0000256" key="7">
    <source>
        <dbReference type="ARBA" id="ARBA00045225"/>
    </source>
</evidence>
<dbReference type="InterPro" id="IPR049942">
    <property type="entry name" value="DML1/Misato"/>
</dbReference>
<dbReference type="AlphaFoldDB" id="A0A8B9J2S5"/>
<keyword evidence="5" id="KW-0963">Cytoplasm</keyword>
<keyword evidence="6" id="KW-0496">Mitochondrion</keyword>
<evidence type="ECO:0000259" key="10">
    <source>
        <dbReference type="Pfam" id="PF14881"/>
    </source>
</evidence>
<comment type="function">
    <text evidence="7">Involved in the regulation of mitochondrial distribution and morphology. Required for mitochondrial fusion and mitochondrial network formation.</text>
</comment>
<sequence>GGGGAVTLQLGPYAGSAGAHWWGLQAAALRRPTEAAELRSSTLLRPAQAPGGRESHAPRLVALELKGTGGAGGAAGRPRRDRALLQAAAGGARGRRQLPRFVLQERGGRRLPGAGPREPRGAGGRGQRWSSGTPLFPSPIPGPAPAPSPLAAAQEVPSGSPVQLWSDHLNVQLHPKSLYVIRQYMHDGDCGCLEAFPQGEGLLQDPACMEELEDRLHFFVEECDYLQGFQVLCDLHTGFSGVGAKVTELLCDEYSGKGILSWGLTPAVSSVADSQRNAYRLLNTALGIVHLSTHSSLFCPLSLSGSLGLKPRPPVTFPYISYDASLSYHSSAILAAALDTLTVPYRLSSSQGSILHLAEALNFSGRKVAAAWVSVPFPALHGSSLPDALCTHPDVPWKPLASCRERKGSSCFAQSVVLRGVCKERHSSSSPGRQRPSPLHACESSEHVLQHYLHAVFPGAFSTCHVLEQPCYTPAPYPQFFSPCLSRQGFLLDKPPTSSPAAIESIPVLAALQSAPVLHTLLYGLYKDLQKLNTRRCASFFSAGVEHDDFQEALHKLRTLSQCYETELEADESEDEADSD</sequence>
<dbReference type="PANTHER" id="PTHR13391:SF0">
    <property type="entry name" value="PROTEIN MISATO HOMOLOG 1"/>
    <property type="match status" value="1"/>
</dbReference>
<evidence type="ECO:0000256" key="5">
    <source>
        <dbReference type="ARBA" id="ARBA00022490"/>
    </source>
</evidence>
<dbReference type="InterPro" id="IPR036525">
    <property type="entry name" value="Tubulin/FtsZ_GTPase_sf"/>
</dbReference>
<evidence type="ECO:0000259" key="9">
    <source>
        <dbReference type="Pfam" id="PF10644"/>
    </source>
</evidence>
<dbReference type="InterPro" id="IPR029209">
    <property type="entry name" value="DML1/Misato_tubulin"/>
</dbReference>
<dbReference type="SUPFAM" id="SSF52490">
    <property type="entry name" value="Tubulin nucleotide-binding domain-like"/>
    <property type="match status" value="1"/>
</dbReference>
<dbReference type="Pfam" id="PF10644">
    <property type="entry name" value="Misat_Tub_SegII"/>
    <property type="match status" value="1"/>
</dbReference>
<evidence type="ECO:0000256" key="1">
    <source>
        <dbReference type="ARBA" id="ARBA00004173"/>
    </source>
</evidence>
<feature type="region of interest" description="Disordered" evidence="8">
    <location>
        <begin position="88"/>
        <end position="155"/>
    </location>
</feature>
<protein>
    <recommendedName>
        <fullName evidence="4">Protein misato homolog 1</fullName>
    </recommendedName>
</protein>
<dbReference type="InterPro" id="IPR019605">
    <property type="entry name" value="Misato_II_tubulin-like"/>
</dbReference>
<evidence type="ECO:0000256" key="4">
    <source>
        <dbReference type="ARBA" id="ARBA00017321"/>
    </source>
</evidence>
<dbReference type="CDD" id="cd06060">
    <property type="entry name" value="misato"/>
    <property type="match status" value="1"/>
</dbReference>
<dbReference type="Proteomes" id="UP000694522">
    <property type="component" value="Unplaced"/>
</dbReference>
<accession>A0A8B9J2S5</accession>
<dbReference type="Ensembl" id="ENSACOT00000025276.1">
    <property type="protein sequence ID" value="ENSACOP00000024438.1"/>
    <property type="gene ID" value="ENSACOG00000016422.1"/>
</dbReference>
<proteinExistence type="inferred from homology"/>
<dbReference type="Pfam" id="PF14881">
    <property type="entry name" value="Tubulin_3"/>
    <property type="match status" value="1"/>
</dbReference>
<dbReference type="GO" id="GO:0005739">
    <property type="term" value="C:mitochondrion"/>
    <property type="evidence" value="ECO:0007669"/>
    <property type="project" value="UniProtKB-SubCell"/>
</dbReference>
<dbReference type="GO" id="GO:0007005">
    <property type="term" value="P:mitochondrion organization"/>
    <property type="evidence" value="ECO:0007669"/>
    <property type="project" value="InterPro"/>
</dbReference>
<evidence type="ECO:0000313" key="12">
    <source>
        <dbReference type="Proteomes" id="UP000694522"/>
    </source>
</evidence>
<dbReference type="Gene3D" id="3.40.50.1440">
    <property type="entry name" value="Tubulin/FtsZ, GTPase domain"/>
    <property type="match status" value="1"/>
</dbReference>
<evidence type="ECO:0000256" key="2">
    <source>
        <dbReference type="ARBA" id="ARBA00004496"/>
    </source>
</evidence>
<name>A0A8B9J2S5_9PSIT</name>
<feature type="domain" description="DML1/Misato tubulin" evidence="10">
    <location>
        <begin position="159"/>
        <end position="347"/>
    </location>
</feature>
<organism evidence="11 12">
    <name type="scientific">Amazona collaria</name>
    <name type="common">yellow-billed parrot</name>
    <dbReference type="NCBI Taxonomy" id="241587"/>
    <lineage>
        <taxon>Eukaryota</taxon>
        <taxon>Metazoa</taxon>
        <taxon>Chordata</taxon>
        <taxon>Craniata</taxon>
        <taxon>Vertebrata</taxon>
        <taxon>Euteleostomi</taxon>
        <taxon>Archelosauria</taxon>
        <taxon>Archosauria</taxon>
        <taxon>Dinosauria</taxon>
        <taxon>Saurischia</taxon>
        <taxon>Theropoda</taxon>
        <taxon>Coelurosauria</taxon>
        <taxon>Aves</taxon>
        <taxon>Neognathae</taxon>
        <taxon>Neoaves</taxon>
        <taxon>Telluraves</taxon>
        <taxon>Australaves</taxon>
        <taxon>Psittaciformes</taxon>
        <taxon>Psittacidae</taxon>
        <taxon>Amazona</taxon>
    </lineage>
</organism>
<keyword evidence="12" id="KW-1185">Reference proteome</keyword>
<reference evidence="11" key="1">
    <citation type="submission" date="2025-08" db="UniProtKB">
        <authorList>
            <consortium name="Ensembl"/>
        </authorList>
    </citation>
    <scope>IDENTIFICATION</scope>
</reference>
<comment type="similarity">
    <text evidence="3">Belongs to the misato family.</text>
</comment>
<comment type="subcellular location">
    <subcellularLocation>
        <location evidence="2">Cytoplasm</location>
    </subcellularLocation>
    <subcellularLocation>
        <location evidence="1">Mitochondrion</location>
    </subcellularLocation>
</comment>